<dbReference type="InterPro" id="IPR023214">
    <property type="entry name" value="HAD_sf"/>
</dbReference>
<dbReference type="PANTHER" id="PTHR47478:SF1">
    <property type="entry name" value="PYRIMIDINE 5'-NUCLEOTIDASE YJJG"/>
    <property type="match status" value="1"/>
</dbReference>
<dbReference type="eggNOG" id="arCOG02291">
    <property type="taxonomic scope" value="Archaea"/>
</dbReference>
<dbReference type="GO" id="GO:0016787">
    <property type="term" value="F:hydrolase activity"/>
    <property type="evidence" value="ECO:0007669"/>
    <property type="project" value="UniProtKB-KW"/>
</dbReference>
<evidence type="ECO:0000313" key="2">
    <source>
        <dbReference type="EMBL" id="EFW92615.1"/>
    </source>
</evidence>
<gene>
    <name evidence="3" type="ORF">SAMN05444342_0842</name>
    <name evidence="2" type="ORF">ZOD2009_07094</name>
</gene>
<evidence type="ECO:0000313" key="3">
    <source>
        <dbReference type="EMBL" id="SHK17597.1"/>
    </source>
</evidence>
<dbReference type="RefSeq" id="WP_007978361.1">
    <property type="nucleotide sequence ID" value="NZ_AEMG01000006.1"/>
</dbReference>
<accession>E7QRJ6</accession>
<sequence>MATCYFDLDGTLVRHTASFEEMFVAARESLGIPDRDGLHDSYVTAFLDYFSACNDEPYRAAMSDICAEFDLPTDGETFADARIEAELERTELVSGAHELLTDLETDHTLGVLTNGVGRVQREKLRRHGLSEYFDAEIISCEVGVNKPDAEIFELARRELPDDAHAFVADDLERDVLPAQAVGFTGIWISETDDPRADASVESLSSVRPVLA</sequence>
<name>E7QRJ6_HALPU</name>
<dbReference type="PRINTS" id="PR00413">
    <property type="entry name" value="HADHALOGNASE"/>
</dbReference>
<dbReference type="Gene3D" id="3.40.50.1000">
    <property type="entry name" value="HAD superfamily/HAD-like"/>
    <property type="match status" value="1"/>
</dbReference>
<dbReference type="STRING" id="797209.GCA_000376445_00098"/>
<dbReference type="OrthoDB" id="131325at2157"/>
<reference evidence="5" key="2">
    <citation type="submission" date="2016-11" db="EMBL/GenBank/DDBJ databases">
        <authorList>
            <person name="Varghese N."/>
            <person name="Submissions S."/>
        </authorList>
    </citation>
    <scope>NUCLEOTIDE SEQUENCE [LARGE SCALE GENOMIC DNA]</scope>
    <source>
        <strain evidence="5">DX253</strain>
    </source>
</reference>
<dbReference type="EMBL" id="AEMG01000006">
    <property type="protein sequence ID" value="EFW92615.1"/>
    <property type="molecule type" value="Genomic_DNA"/>
</dbReference>
<organism evidence="2 4">
    <name type="scientific">Haladaptatus paucihalophilus DX253</name>
    <dbReference type="NCBI Taxonomy" id="797209"/>
    <lineage>
        <taxon>Archaea</taxon>
        <taxon>Methanobacteriati</taxon>
        <taxon>Methanobacteriota</taxon>
        <taxon>Stenosarchaea group</taxon>
        <taxon>Halobacteria</taxon>
        <taxon>Halobacteriales</taxon>
        <taxon>Haladaptataceae</taxon>
        <taxon>Haladaptatus</taxon>
    </lineage>
</organism>
<keyword evidence="5" id="KW-1185">Reference proteome</keyword>
<evidence type="ECO:0000313" key="4">
    <source>
        <dbReference type="Proteomes" id="UP000003751"/>
    </source>
</evidence>
<dbReference type="PANTHER" id="PTHR47478">
    <property type="match status" value="1"/>
</dbReference>
<dbReference type="Pfam" id="PF00702">
    <property type="entry name" value="Hydrolase"/>
    <property type="match status" value="1"/>
</dbReference>
<evidence type="ECO:0000256" key="1">
    <source>
        <dbReference type="ARBA" id="ARBA00007958"/>
    </source>
</evidence>
<reference evidence="3" key="3">
    <citation type="submission" date="2016-11" db="EMBL/GenBank/DDBJ databases">
        <authorList>
            <person name="Jaros S."/>
            <person name="Januszkiewicz K."/>
            <person name="Wedrychowicz H."/>
        </authorList>
    </citation>
    <scope>NUCLEOTIDE SEQUENCE [LARGE SCALE GENOMIC DNA]</scope>
    <source>
        <strain evidence="3">DX253</strain>
    </source>
</reference>
<dbReference type="AlphaFoldDB" id="E7QRJ6"/>
<dbReference type="Proteomes" id="UP000003751">
    <property type="component" value="Unassembled WGS sequence"/>
</dbReference>
<dbReference type="InterPro" id="IPR006439">
    <property type="entry name" value="HAD-SF_hydro_IA"/>
</dbReference>
<dbReference type="InterPro" id="IPR052550">
    <property type="entry name" value="Pyrimidine_5'-ntase_YjjG"/>
</dbReference>
<dbReference type="InterPro" id="IPR023198">
    <property type="entry name" value="PGP-like_dom2"/>
</dbReference>
<keyword evidence="2" id="KW-0378">Hydrolase</keyword>
<dbReference type="SFLD" id="SFLDS00003">
    <property type="entry name" value="Haloacid_Dehalogenase"/>
    <property type="match status" value="1"/>
</dbReference>
<dbReference type="Proteomes" id="UP000184203">
    <property type="component" value="Unassembled WGS sequence"/>
</dbReference>
<dbReference type="EMBL" id="FRAN01000001">
    <property type="protein sequence ID" value="SHK17597.1"/>
    <property type="molecule type" value="Genomic_DNA"/>
</dbReference>
<comment type="similarity">
    <text evidence="1">Belongs to the HAD-like hydrolase superfamily.</text>
</comment>
<dbReference type="NCBIfam" id="TIGR01549">
    <property type="entry name" value="HAD-SF-IA-v1"/>
    <property type="match status" value="1"/>
</dbReference>
<dbReference type="InterPro" id="IPR036412">
    <property type="entry name" value="HAD-like_sf"/>
</dbReference>
<reference evidence="2 4" key="1">
    <citation type="journal article" date="2014" name="ISME J.">
        <title>Trehalose/2-sulfotrehalose biosynthesis and glycine-betaine uptake are widely spread mechanisms for osmoadaptation in the Halobacteriales.</title>
        <authorList>
            <person name="Youssef N.H."/>
            <person name="Savage-Ashlock K.N."/>
            <person name="McCully A.L."/>
            <person name="Luedtke B."/>
            <person name="Shaw E.I."/>
            <person name="Hoff W.D."/>
            <person name="Elshahed M.S."/>
        </authorList>
    </citation>
    <scope>NUCLEOTIDE SEQUENCE [LARGE SCALE GENOMIC DNA]</scope>
    <source>
        <strain evidence="2 4">DX253</strain>
    </source>
</reference>
<dbReference type="PATRIC" id="fig|797209.4.peg.1412"/>
<protein>
    <submittedName>
        <fullName evidence="3">2-haloacid dehalogenase/putative hydrolase of the HAD superfamily</fullName>
    </submittedName>
    <submittedName>
        <fullName evidence="2">HAD-superfamily hydrolase, subfamily IA, variant 1</fullName>
    </submittedName>
</protein>
<evidence type="ECO:0000313" key="5">
    <source>
        <dbReference type="Proteomes" id="UP000184203"/>
    </source>
</evidence>
<dbReference type="SUPFAM" id="SSF56784">
    <property type="entry name" value="HAD-like"/>
    <property type="match status" value="1"/>
</dbReference>
<dbReference type="SFLD" id="SFLDG01129">
    <property type="entry name" value="C1.5:_HAD__Beta-PGM__Phosphata"/>
    <property type="match status" value="1"/>
</dbReference>
<dbReference type="Gene3D" id="1.10.150.240">
    <property type="entry name" value="Putative phosphatase, domain 2"/>
    <property type="match status" value="1"/>
</dbReference>
<proteinExistence type="inferred from homology"/>